<dbReference type="AlphaFoldDB" id="A0A1M2V4F6"/>
<reference evidence="1 2" key="1">
    <citation type="submission" date="2016-10" db="EMBL/GenBank/DDBJ databases">
        <title>Genome sequence of the basidiomycete white-rot fungus Trametes pubescens.</title>
        <authorList>
            <person name="Makela M.R."/>
            <person name="Granchi Z."/>
            <person name="Peng M."/>
            <person name="De Vries R.P."/>
            <person name="Grigoriev I."/>
            <person name="Riley R."/>
            <person name="Hilden K."/>
        </authorList>
    </citation>
    <scope>NUCLEOTIDE SEQUENCE [LARGE SCALE GENOMIC DNA]</scope>
    <source>
        <strain evidence="1 2">FBCC735</strain>
    </source>
</reference>
<gene>
    <name evidence="1" type="ORF">TRAPUB_7049</name>
</gene>
<name>A0A1M2V4F6_TRAPU</name>
<evidence type="ECO:0000313" key="1">
    <source>
        <dbReference type="EMBL" id="OJT02396.1"/>
    </source>
</evidence>
<proteinExistence type="predicted"/>
<keyword evidence="2" id="KW-1185">Reference proteome</keyword>
<sequence>MSDGAQLTQMQVYTSLLSRLQKTANADVGHELATLKESITGIAKYDYGPRLDALQNAVECFLSSLSSSARRTAQKGTPLLYVGGILPPIADDDVNHARDQNRGRDDEGLVFIKNPKSAQEVITNYVAGVTVTGDKDQDEWIRVEMLHDRMFDSPSLARMWSPRYRRVHGLHAAGFLWEK</sequence>
<accession>A0A1M2V4F6</accession>
<evidence type="ECO:0000313" key="2">
    <source>
        <dbReference type="Proteomes" id="UP000184267"/>
    </source>
</evidence>
<protein>
    <submittedName>
        <fullName evidence="1">Uncharacterized protein</fullName>
    </submittedName>
</protein>
<comment type="caution">
    <text evidence="1">The sequence shown here is derived from an EMBL/GenBank/DDBJ whole genome shotgun (WGS) entry which is preliminary data.</text>
</comment>
<dbReference type="Proteomes" id="UP000184267">
    <property type="component" value="Unassembled WGS sequence"/>
</dbReference>
<organism evidence="1 2">
    <name type="scientific">Trametes pubescens</name>
    <name type="common">White-rot fungus</name>
    <dbReference type="NCBI Taxonomy" id="154538"/>
    <lineage>
        <taxon>Eukaryota</taxon>
        <taxon>Fungi</taxon>
        <taxon>Dikarya</taxon>
        <taxon>Basidiomycota</taxon>
        <taxon>Agaricomycotina</taxon>
        <taxon>Agaricomycetes</taxon>
        <taxon>Polyporales</taxon>
        <taxon>Polyporaceae</taxon>
        <taxon>Trametes</taxon>
    </lineage>
</organism>
<dbReference type="EMBL" id="MNAD01001671">
    <property type="protein sequence ID" value="OJT02396.1"/>
    <property type="molecule type" value="Genomic_DNA"/>
</dbReference>